<evidence type="ECO:0000313" key="1">
    <source>
        <dbReference type="EMBL" id="QGZ38570.1"/>
    </source>
</evidence>
<evidence type="ECO:0008006" key="3">
    <source>
        <dbReference type="Google" id="ProtNLM"/>
    </source>
</evidence>
<sequence>MLKAFLRQPFSAQSCERVDKELPNLARAYRTLAETRATWAGALPLTQVEKPTEVFMPVQPHGPGLPPQIPESLLTAQIILLEEALRDDAAWQRRRASNGATPAEAMPRMNTEASRLALKAMALHESVFLVLAGLFGVRNIGPHIEFFFTARGLECLRNRVITTPMQADTEYSLRQDLLSHISNLRKHDRQGTSSVSELLSPALLDDLAERFLDTFFSIGSYMRRSPSAAPLIGGARAICRWFVLLELVRLAGEMTLHPSPDLVERLSLDPRLLTEVLAERANALPSDQGIHCSVSGALSLGTTGLAHAIHCCKSAVLSAAQARKLGTEFEDGIKAYVREQVRGDDYLVREGFQRSANGAGAMYDCDLILYDVKRRKIFFVQAKWKRDSRTATLDDELHDWGASNWPLTKGIERLTALRARLGEPVVLDQVRAALNDIELPKEHILANSHFIVVHTLPFFNAYEIEGVAIYEWNLLRNLLRRGEIQRNRAHEGRPDRTTPLPPHVNDTVLVLEDPQQVLDYYCSAAGMDMTRVADALRIRQDARYGFECALAQASMWERLTNRNRVSIMRPYI</sequence>
<accession>A0ABX6FLW1</accession>
<dbReference type="EMBL" id="CP046904">
    <property type="protein sequence ID" value="QGZ38570.1"/>
    <property type="molecule type" value="Genomic_DNA"/>
</dbReference>
<protein>
    <recommendedName>
        <fullName evidence="3">NERD domain-containing protein</fullName>
    </recommendedName>
</protein>
<organism evidence="1 2">
    <name type="scientific">Pseudoduganella flava</name>
    <dbReference type="NCBI Taxonomy" id="871742"/>
    <lineage>
        <taxon>Bacteria</taxon>
        <taxon>Pseudomonadati</taxon>
        <taxon>Pseudomonadota</taxon>
        <taxon>Betaproteobacteria</taxon>
        <taxon>Burkholderiales</taxon>
        <taxon>Oxalobacteraceae</taxon>
        <taxon>Telluria group</taxon>
        <taxon>Pseudoduganella</taxon>
    </lineage>
</organism>
<reference evidence="1 2" key="1">
    <citation type="submission" date="2019-12" db="EMBL/GenBank/DDBJ databases">
        <title>Draft Genome Sequences of Six Type Strains of the Genus Massilia.</title>
        <authorList>
            <person name="Miess H."/>
            <person name="Frediansyah A."/>
            <person name="Goeker M."/>
            <person name="Gross H."/>
        </authorList>
    </citation>
    <scope>NUCLEOTIDE SEQUENCE [LARGE SCALE GENOMIC DNA]</scope>
    <source>
        <strain evidence="1 2">DSM 26639</strain>
    </source>
</reference>
<evidence type="ECO:0000313" key="2">
    <source>
        <dbReference type="Proteomes" id="UP000437862"/>
    </source>
</evidence>
<dbReference type="RefSeq" id="WP_145873524.1">
    <property type="nucleotide sequence ID" value="NZ_CP046904.1"/>
</dbReference>
<keyword evidence="2" id="KW-1185">Reference proteome</keyword>
<name>A0ABX6FLW1_9BURK</name>
<proteinExistence type="predicted"/>
<dbReference type="Proteomes" id="UP000437862">
    <property type="component" value="Chromosome"/>
</dbReference>
<gene>
    <name evidence="1" type="ORF">GO485_05540</name>
</gene>